<dbReference type="SUPFAM" id="SSF53756">
    <property type="entry name" value="UDP-Glycosyltransferase/glycogen phosphorylase"/>
    <property type="match status" value="1"/>
</dbReference>
<evidence type="ECO:0000259" key="2">
    <source>
        <dbReference type="Pfam" id="PF13579"/>
    </source>
</evidence>
<keyword evidence="4" id="KW-1185">Reference proteome</keyword>
<organism evidence="3 4">
    <name type="scientific">Pelomonas baiyunensis</name>
    <dbReference type="NCBI Taxonomy" id="3299026"/>
    <lineage>
        <taxon>Bacteria</taxon>
        <taxon>Pseudomonadati</taxon>
        <taxon>Pseudomonadota</taxon>
        <taxon>Betaproteobacteria</taxon>
        <taxon>Burkholderiales</taxon>
        <taxon>Sphaerotilaceae</taxon>
        <taxon>Roseateles</taxon>
    </lineage>
</organism>
<dbReference type="PANTHER" id="PTHR12526:SF636">
    <property type="entry name" value="BLL3647 PROTEIN"/>
    <property type="match status" value="1"/>
</dbReference>
<protein>
    <submittedName>
        <fullName evidence="3">Glycosyltransferase</fullName>
        <ecNumber evidence="3">2.4.-.-</ecNumber>
    </submittedName>
</protein>
<proteinExistence type="predicted"/>
<dbReference type="Proteomes" id="UP001606303">
    <property type="component" value="Unassembled WGS sequence"/>
</dbReference>
<dbReference type="EC" id="2.4.-.-" evidence="3"/>
<evidence type="ECO:0000313" key="3">
    <source>
        <dbReference type="EMBL" id="MFG6468782.1"/>
    </source>
</evidence>
<evidence type="ECO:0000313" key="4">
    <source>
        <dbReference type="Proteomes" id="UP001606303"/>
    </source>
</evidence>
<feature type="domain" description="Glycosyl transferase family 1" evidence="1">
    <location>
        <begin position="204"/>
        <end position="372"/>
    </location>
</feature>
<dbReference type="RefSeq" id="WP_394387041.1">
    <property type="nucleotide sequence ID" value="NZ_JBIGIB010000006.1"/>
</dbReference>
<dbReference type="Pfam" id="PF00534">
    <property type="entry name" value="Glycos_transf_1"/>
    <property type="match status" value="1"/>
</dbReference>
<reference evidence="3 4" key="1">
    <citation type="submission" date="2024-08" db="EMBL/GenBank/DDBJ databases">
        <authorList>
            <person name="Lu H."/>
        </authorList>
    </citation>
    <scope>NUCLEOTIDE SEQUENCE [LARGE SCALE GENOMIC DNA]</scope>
    <source>
        <strain evidence="3 4">BYS87W</strain>
    </source>
</reference>
<evidence type="ECO:0000259" key="1">
    <source>
        <dbReference type="Pfam" id="PF00534"/>
    </source>
</evidence>
<keyword evidence="3" id="KW-0328">Glycosyltransferase</keyword>
<dbReference type="Gene3D" id="3.40.50.2000">
    <property type="entry name" value="Glycogen Phosphorylase B"/>
    <property type="match status" value="2"/>
</dbReference>
<gene>
    <name evidence="3" type="ORF">ACG01O_19315</name>
</gene>
<name>A0ABW7H3W7_9BURK</name>
<dbReference type="InterPro" id="IPR001296">
    <property type="entry name" value="Glyco_trans_1"/>
</dbReference>
<feature type="domain" description="Glycosyltransferase subfamily 4-like N-terminal" evidence="2">
    <location>
        <begin position="26"/>
        <end position="188"/>
    </location>
</feature>
<comment type="caution">
    <text evidence="3">The sequence shown here is derived from an EMBL/GenBank/DDBJ whole genome shotgun (WGS) entry which is preliminary data.</text>
</comment>
<dbReference type="InterPro" id="IPR028098">
    <property type="entry name" value="Glyco_trans_4-like_N"/>
</dbReference>
<dbReference type="EMBL" id="JBIGIB010000006">
    <property type="protein sequence ID" value="MFG6468782.1"/>
    <property type="molecule type" value="Genomic_DNA"/>
</dbReference>
<dbReference type="Pfam" id="PF13579">
    <property type="entry name" value="Glyco_trans_4_4"/>
    <property type="match status" value="1"/>
</dbReference>
<dbReference type="GO" id="GO:0016757">
    <property type="term" value="F:glycosyltransferase activity"/>
    <property type="evidence" value="ECO:0007669"/>
    <property type="project" value="UniProtKB-KW"/>
</dbReference>
<keyword evidence="3" id="KW-0808">Transferase</keyword>
<dbReference type="PANTHER" id="PTHR12526">
    <property type="entry name" value="GLYCOSYLTRANSFERASE"/>
    <property type="match status" value="1"/>
</dbReference>
<accession>A0ABW7H3W7</accession>
<sequence length="395" mass="44322">MKILLFTLDGWPTFRPDVTALWGEFLPAQGVHSDLCTLGTQAEVPPWPAGQSWVCPPGGGKVKELLRSFVHDLRTLWQQRKGNHTAVVVRDKTFIALPALWWARWTGRPFYYWMSFPMAESLVRLQGRLSVRREPARWLYLGWRGHVGGWLLHRCVLPKAHHVFVQSRRMAQDLAATGLPMDRMTPVPMCISPARFAQPLPRQPHPAGRRVLGYLGECSRVRRPDFLLEALAIVRERVPEVLLLVVGDALEPAEQQWLRAEVARLGLQAHVHITGWLPPEQVAPLFAQVEVALALMAPDPLLDSTTPTKLVEYLAMQRPVVANDHPDQSDVLAQSGGGLCTPFEPRAYAQAIERLLAEPERAAAMAAAGRAWVLGHRSYDRCAEQLATELRRLHG</sequence>